<dbReference type="InterPro" id="IPR009057">
    <property type="entry name" value="Homeodomain-like_sf"/>
</dbReference>
<evidence type="ECO:0008006" key="3">
    <source>
        <dbReference type="Google" id="ProtNLM"/>
    </source>
</evidence>
<accession>A0A2X2JJE4</accession>
<organism evidence="1 2">
    <name type="scientific">Sphingobacterium multivorum</name>
    <dbReference type="NCBI Taxonomy" id="28454"/>
    <lineage>
        <taxon>Bacteria</taxon>
        <taxon>Pseudomonadati</taxon>
        <taxon>Bacteroidota</taxon>
        <taxon>Sphingobacteriia</taxon>
        <taxon>Sphingobacteriales</taxon>
        <taxon>Sphingobacteriaceae</taxon>
        <taxon>Sphingobacterium</taxon>
    </lineage>
</organism>
<dbReference type="Proteomes" id="UP000251241">
    <property type="component" value="Unassembled WGS sequence"/>
</dbReference>
<dbReference type="EMBL" id="UAUU01000011">
    <property type="protein sequence ID" value="SPZ92256.1"/>
    <property type="molecule type" value="Genomic_DNA"/>
</dbReference>
<reference evidence="1 2" key="1">
    <citation type="submission" date="2018-06" db="EMBL/GenBank/DDBJ databases">
        <authorList>
            <consortium name="Pathogen Informatics"/>
            <person name="Doyle S."/>
        </authorList>
    </citation>
    <scope>NUCLEOTIDE SEQUENCE [LARGE SCALE GENOMIC DNA]</scope>
    <source>
        <strain evidence="1 2">NCTC11343</strain>
    </source>
</reference>
<proteinExistence type="predicted"/>
<name>A0A2X2JJE4_SPHMU</name>
<protein>
    <recommendedName>
        <fullName evidence="3">Transposase</fullName>
    </recommendedName>
</protein>
<dbReference type="GeneID" id="97179280"/>
<dbReference type="SUPFAM" id="SSF46689">
    <property type="entry name" value="Homeodomain-like"/>
    <property type="match status" value="1"/>
</dbReference>
<gene>
    <name evidence="1" type="ORF">NCTC11343_04309</name>
</gene>
<dbReference type="RefSeq" id="WP_112375785.1">
    <property type="nucleotide sequence ID" value="NZ_CP069793.1"/>
</dbReference>
<evidence type="ECO:0000313" key="2">
    <source>
        <dbReference type="Proteomes" id="UP000251241"/>
    </source>
</evidence>
<evidence type="ECO:0000313" key="1">
    <source>
        <dbReference type="EMBL" id="SPZ92256.1"/>
    </source>
</evidence>
<dbReference type="AlphaFoldDB" id="A0A2X2JJE4"/>
<sequence>MGKVPKNGVKQPFKKRGTSYSEEVKRKIVGEIKSGFHSHRTAAKIYGISRNTINSWVIQDSLLPLIRPIQKPMKEPNETSKVKALSKQVIDLQKALEKANLKIEGLQTMIQVSEEELKIKIRKKLGAKRSKE</sequence>